<dbReference type="Proteomes" id="UP001497512">
    <property type="component" value="Chromosome 4"/>
</dbReference>
<gene>
    <name evidence="1" type="ORF">CSSPTR1EN2_LOCUS17017</name>
</gene>
<accession>A0ABP0UKI8</accession>
<dbReference type="EMBL" id="OZ019896">
    <property type="protein sequence ID" value="CAK9223809.1"/>
    <property type="molecule type" value="Genomic_DNA"/>
</dbReference>
<reference evidence="1" key="1">
    <citation type="submission" date="2024-02" db="EMBL/GenBank/DDBJ databases">
        <authorList>
            <consortium name="ELIXIR-Norway"/>
            <consortium name="Elixir Norway"/>
        </authorList>
    </citation>
    <scope>NUCLEOTIDE SEQUENCE</scope>
</reference>
<proteinExistence type="predicted"/>
<name>A0ABP0UKI8_9BRYO</name>
<protein>
    <submittedName>
        <fullName evidence="1">Uncharacterized protein</fullName>
    </submittedName>
</protein>
<evidence type="ECO:0000313" key="1">
    <source>
        <dbReference type="EMBL" id="CAK9223809.1"/>
    </source>
</evidence>
<keyword evidence="2" id="KW-1185">Reference proteome</keyword>
<evidence type="ECO:0000313" key="2">
    <source>
        <dbReference type="Proteomes" id="UP001497512"/>
    </source>
</evidence>
<organism evidence="1 2">
    <name type="scientific">Sphagnum troendelagicum</name>
    <dbReference type="NCBI Taxonomy" id="128251"/>
    <lineage>
        <taxon>Eukaryota</taxon>
        <taxon>Viridiplantae</taxon>
        <taxon>Streptophyta</taxon>
        <taxon>Embryophyta</taxon>
        <taxon>Bryophyta</taxon>
        <taxon>Sphagnophytina</taxon>
        <taxon>Sphagnopsida</taxon>
        <taxon>Sphagnales</taxon>
        <taxon>Sphagnaceae</taxon>
        <taxon>Sphagnum</taxon>
    </lineage>
</organism>
<sequence length="125" mass="13689">MCTSSSSSFSSRRGTIPIIARALTTCGYHHVRKPPPLYIPVGSPRRPQPPGTSKLRRQAAAIRTRRFSKPAATAAAPWSCANNRPKYPTVLIMSPSSAPGEPPVYFECVRDRLAGTTKLRQPPYI</sequence>